<dbReference type="Pfam" id="PF03358">
    <property type="entry name" value="FMN_red"/>
    <property type="match status" value="1"/>
</dbReference>
<feature type="region of interest" description="Disordered" evidence="3">
    <location>
        <begin position="1"/>
        <end position="23"/>
    </location>
</feature>
<dbReference type="SUPFAM" id="SSF52218">
    <property type="entry name" value="Flavoproteins"/>
    <property type="match status" value="1"/>
</dbReference>
<feature type="domain" description="NADPH-dependent FMN reductase-like" evidence="4">
    <location>
        <begin position="35"/>
        <end position="171"/>
    </location>
</feature>
<comment type="caution">
    <text evidence="5">The sequence shown here is derived from an EMBL/GenBank/DDBJ whole genome shotgun (WGS) entry which is preliminary data.</text>
</comment>
<dbReference type="InterPro" id="IPR051796">
    <property type="entry name" value="ISF_SsuE-like"/>
</dbReference>
<dbReference type="EMBL" id="WJBC01000006">
    <property type="protein sequence ID" value="MBC3803943.1"/>
    <property type="molecule type" value="Genomic_DNA"/>
</dbReference>
<proteinExistence type="predicted"/>
<evidence type="ECO:0000313" key="6">
    <source>
        <dbReference type="Proteomes" id="UP000603234"/>
    </source>
</evidence>
<keyword evidence="1" id="KW-0285">Flavoprotein</keyword>
<feature type="compositionally biased region" description="Basic and acidic residues" evidence="3">
    <location>
        <begin position="1"/>
        <end position="12"/>
    </location>
</feature>
<keyword evidence="2" id="KW-0288">FMN</keyword>
<dbReference type="Gene3D" id="3.40.50.360">
    <property type="match status" value="1"/>
</dbReference>
<evidence type="ECO:0000256" key="1">
    <source>
        <dbReference type="ARBA" id="ARBA00022630"/>
    </source>
</evidence>
<protein>
    <recommendedName>
        <fullName evidence="4">NADPH-dependent FMN reductase-like domain-containing protein</fullName>
    </recommendedName>
</protein>
<dbReference type="InterPro" id="IPR005025">
    <property type="entry name" value="FMN_Rdtase-like_dom"/>
</dbReference>
<keyword evidence="6" id="KW-1185">Reference proteome</keyword>
<evidence type="ECO:0000256" key="2">
    <source>
        <dbReference type="ARBA" id="ARBA00022643"/>
    </source>
</evidence>
<dbReference type="PANTHER" id="PTHR43278:SF2">
    <property type="entry name" value="IRON-SULFUR FLAVOPROTEIN"/>
    <property type="match status" value="1"/>
</dbReference>
<dbReference type="PANTHER" id="PTHR43278">
    <property type="entry name" value="NAD(P)H-DEPENDENT FMN-CONTAINING OXIDOREDUCTASE YWQN-RELATED"/>
    <property type="match status" value="1"/>
</dbReference>
<evidence type="ECO:0000256" key="3">
    <source>
        <dbReference type="SAM" id="MobiDB-lite"/>
    </source>
</evidence>
<reference evidence="5 6" key="1">
    <citation type="journal article" date="2020" name="mSystems">
        <title>Defining Genomic and Predicted Metabolic Features of the Acetobacterium Genus.</title>
        <authorList>
            <person name="Ross D.E."/>
            <person name="Marshall C.W."/>
            <person name="Gulliver D."/>
            <person name="May H.D."/>
            <person name="Norman R.S."/>
        </authorList>
    </citation>
    <scope>NUCLEOTIDE SEQUENCE [LARGE SCALE GENOMIC DNA]</scope>
    <source>
        <strain evidence="5 6">DSM 8238</strain>
    </source>
</reference>
<organism evidence="5 6">
    <name type="scientific">Acetobacterium fimetarium</name>
    <dbReference type="NCBI Taxonomy" id="52691"/>
    <lineage>
        <taxon>Bacteria</taxon>
        <taxon>Bacillati</taxon>
        <taxon>Bacillota</taxon>
        <taxon>Clostridia</taxon>
        <taxon>Eubacteriales</taxon>
        <taxon>Eubacteriaceae</taxon>
        <taxon>Acetobacterium</taxon>
    </lineage>
</organism>
<dbReference type="Proteomes" id="UP000603234">
    <property type="component" value="Unassembled WGS sequence"/>
</dbReference>
<dbReference type="InterPro" id="IPR029039">
    <property type="entry name" value="Flavoprotein-like_sf"/>
</dbReference>
<gene>
    <name evidence="5" type="ORF">GH808_05770</name>
</gene>
<sequence length="287" mass="32068">MEHETDRNDRNDGYMTGETSPRHPVIVLNQGGQTVKVIAIMGSPHLGKGYAIVQQIETELKRRGAIDFEYIFLKDVNLQPCRGCFACIAKGESCCPLQDDRERIEQKILAADGIILNTPGYTQNVSGLMKNFMDRFAYSLHRPKFFKQSLMLVANGGSGLSKVNKALAMTLGGSNKVCELKITTAPWEPTAKYANQTKRAIEKNATCFYAAMANSNDAPPPLGNLIWFRLFKKMAALSAQNLPADHQFYRDKQHYFYETRVNPVKSTLAKIIAVAAVRSLKKQVVFK</sequence>
<name>A0ABR6WTJ3_9FIRM</name>
<evidence type="ECO:0000313" key="5">
    <source>
        <dbReference type="EMBL" id="MBC3803943.1"/>
    </source>
</evidence>
<accession>A0ABR6WTJ3</accession>
<evidence type="ECO:0000259" key="4">
    <source>
        <dbReference type="Pfam" id="PF03358"/>
    </source>
</evidence>